<dbReference type="Gene3D" id="2.60.40.3650">
    <property type="match status" value="1"/>
</dbReference>
<protein>
    <submittedName>
        <fullName evidence="2">Peptidase M61</fullName>
    </submittedName>
</protein>
<evidence type="ECO:0000313" key="2">
    <source>
        <dbReference type="EMBL" id="OOZ34615.1"/>
    </source>
</evidence>
<dbReference type="SMART" id="SM00228">
    <property type="entry name" value="PDZ"/>
    <property type="match status" value="1"/>
</dbReference>
<accession>A0A1T2KP52</accession>
<dbReference type="InterPro" id="IPR036034">
    <property type="entry name" value="PDZ_sf"/>
</dbReference>
<dbReference type="PROSITE" id="PS50106">
    <property type="entry name" value="PDZ"/>
    <property type="match status" value="1"/>
</dbReference>
<dbReference type="InterPro" id="IPR024191">
    <property type="entry name" value="Peptidase_M61"/>
</dbReference>
<evidence type="ECO:0000313" key="3">
    <source>
        <dbReference type="Proteomes" id="UP000190896"/>
    </source>
</evidence>
<sequence length="605" mass="67614">MSANLQYRVKPVSPEAHLFEVTLRIVQPDDQGQLLVMPSWILGSYMIRDFAKNLVTLSAYSDGIPVAWEKQDKQSWLFAPYEGELVVTYTIYAWDLSVRSAHLDTTHGYFNGTSLFLRVEGQDDQPCEVELIKPDGDGYESWRVATTLNGLQAPYLGFGSYQAGSYDELVDHPVEMGTFDYSEFDVAGVTHAVAVTGRHEADMERLCADLKMLCESHIEMFGELPEMDRYLFQVMAVGDGYGGLEHRSSTSLICKRADLPKKGEEKVTNGYRQFLGLASHEYFHLWNVKRIRPEVFKSADLIKEVHTRLLWAFEGITSYYDDLSLVRTKRIEPESYLELLAQVITRVQRGAGRFKQSLADSSFDAWTKFYKQDENASNAIVSYYAKGALVALALDLTIRKETAGNYSLEDVMRTLWERHGRVDVGVHEQDVEMLAMEVTSIDLKAFFDQAVRGTEELALETLLEYFGIGYKLCPAKSPDDQGSGKQPENSETEAKPVLGARVKNNNGHVELAVVLDGGAAQQAGLSAGDTLVAINGIRVTNGNVHDLVAAGTPGEPVQVHAFRRDELMAFDLKPQPAPADTCHLWLLESPEPETETRRNEWLGSA</sequence>
<organism evidence="2 3">
    <name type="scientific">Solemya velesiana gill symbiont</name>
    <dbReference type="NCBI Taxonomy" id="1918948"/>
    <lineage>
        <taxon>Bacteria</taxon>
        <taxon>Pseudomonadati</taxon>
        <taxon>Pseudomonadota</taxon>
        <taxon>Gammaproteobacteria</taxon>
        <taxon>sulfur-oxidizing symbionts</taxon>
    </lineage>
</organism>
<evidence type="ECO:0000259" key="1">
    <source>
        <dbReference type="PROSITE" id="PS50106"/>
    </source>
</evidence>
<proteinExistence type="predicted"/>
<dbReference type="Pfam" id="PF17899">
    <property type="entry name" value="Peptidase_M61_N"/>
    <property type="match status" value="1"/>
</dbReference>
<keyword evidence="3" id="KW-1185">Reference proteome</keyword>
<dbReference type="Gene3D" id="2.30.42.10">
    <property type="match status" value="1"/>
</dbReference>
<dbReference type="AlphaFoldDB" id="A0A1T2KP52"/>
<reference evidence="2 3" key="1">
    <citation type="submission" date="2016-11" db="EMBL/GenBank/DDBJ databases">
        <title>Mixed transmission modes and dynamic genome evolution in an obligate animal-bacterial symbiosis.</title>
        <authorList>
            <person name="Russell S.L."/>
            <person name="Corbett-Detig R.B."/>
            <person name="Cavanaugh C.M."/>
        </authorList>
    </citation>
    <scope>NUCLEOTIDE SEQUENCE [LARGE SCALE GENOMIC DNA]</scope>
    <source>
        <strain evidence="2">Se-Cadez</strain>
    </source>
</reference>
<gene>
    <name evidence="2" type="ORF">BOW51_12000</name>
</gene>
<name>A0A1T2KP52_9GAMM</name>
<dbReference type="InterPro" id="IPR027268">
    <property type="entry name" value="Peptidase_M4/M1_CTD_sf"/>
</dbReference>
<dbReference type="Proteomes" id="UP000190896">
    <property type="component" value="Unassembled WGS sequence"/>
</dbReference>
<dbReference type="Pfam" id="PF13180">
    <property type="entry name" value="PDZ_2"/>
    <property type="match status" value="1"/>
</dbReference>
<dbReference type="InterPro" id="IPR007963">
    <property type="entry name" value="Peptidase_M61_catalytic"/>
</dbReference>
<dbReference type="SUPFAM" id="SSF50156">
    <property type="entry name" value="PDZ domain-like"/>
    <property type="match status" value="1"/>
</dbReference>
<dbReference type="OrthoDB" id="9778516at2"/>
<dbReference type="PIRSF" id="PIRSF016493">
    <property type="entry name" value="Glycyl_aminpptds"/>
    <property type="match status" value="1"/>
</dbReference>
<dbReference type="RefSeq" id="WP_078488241.1">
    <property type="nucleotide sequence ID" value="NZ_MPRJ01000107.1"/>
</dbReference>
<dbReference type="Gene3D" id="1.10.390.10">
    <property type="entry name" value="Neutral Protease Domain 2"/>
    <property type="match status" value="1"/>
</dbReference>
<comment type="caution">
    <text evidence="2">The sequence shown here is derived from an EMBL/GenBank/DDBJ whole genome shotgun (WGS) entry which is preliminary data.</text>
</comment>
<feature type="domain" description="PDZ" evidence="1">
    <location>
        <begin position="498"/>
        <end position="550"/>
    </location>
</feature>
<dbReference type="InterPro" id="IPR040756">
    <property type="entry name" value="Peptidase_M61_N"/>
</dbReference>
<dbReference type="Pfam" id="PF05299">
    <property type="entry name" value="Peptidase_M61"/>
    <property type="match status" value="1"/>
</dbReference>
<dbReference type="InterPro" id="IPR001478">
    <property type="entry name" value="PDZ"/>
</dbReference>
<dbReference type="EMBL" id="MPRJ01000107">
    <property type="protein sequence ID" value="OOZ34615.1"/>
    <property type="molecule type" value="Genomic_DNA"/>
</dbReference>
<dbReference type="SUPFAM" id="SSF55486">
    <property type="entry name" value="Metalloproteases ('zincins'), catalytic domain"/>
    <property type="match status" value="1"/>
</dbReference>